<dbReference type="InterPro" id="IPR041735">
    <property type="entry name" value="4OHPhenylPyrv_dOase_C"/>
</dbReference>
<protein>
    <recommendedName>
        <fullName evidence="3">4-hydroxyphenylpyruvate dioxygenase</fullName>
    </recommendedName>
    <alternativeName>
        <fullName evidence="7">4-hydroxyphenylpyruvic acid oxidase</fullName>
    </alternativeName>
</protein>
<organism evidence="11 12">
    <name type="scientific">Turnix velox</name>
    <name type="common">Little buttonquail</name>
    <dbReference type="NCBI Taxonomy" id="2529409"/>
    <lineage>
        <taxon>Eukaryota</taxon>
        <taxon>Metazoa</taxon>
        <taxon>Chordata</taxon>
        <taxon>Craniata</taxon>
        <taxon>Vertebrata</taxon>
        <taxon>Euteleostomi</taxon>
        <taxon>Archelosauria</taxon>
        <taxon>Archosauria</taxon>
        <taxon>Dinosauria</taxon>
        <taxon>Saurischia</taxon>
        <taxon>Theropoda</taxon>
        <taxon>Coelurosauria</taxon>
        <taxon>Aves</taxon>
        <taxon>Neognathae</taxon>
        <taxon>Neoaves</taxon>
        <taxon>Charadriiformes</taxon>
        <taxon>Turnicidae</taxon>
        <taxon>Turnix</taxon>
    </lineage>
</organism>
<dbReference type="PANTHER" id="PTHR11959">
    <property type="entry name" value="4-HYDROXYPHENYLPYRUVATE DIOXYGENASE"/>
    <property type="match status" value="1"/>
</dbReference>
<feature type="domain" description="VOC" evidence="10">
    <location>
        <begin position="7"/>
        <end position="142"/>
    </location>
</feature>
<dbReference type="OrthoDB" id="414569at2759"/>
<dbReference type="InterPro" id="IPR005956">
    <property type="entry name" value="4OHPhenylPyrv_dOase"/>
</dbReference>
<comment type="caution">
    <text evidence="11">The sequence shown here is derived from an EMBL/GenBank/DDBJ whole genome shotgun (WGS) entry which is preliminary data.</text>
</comment>
<dbReference type="AlphaFoldDB" id="A0A7L3LYX2"/>
<feature type="non-terminal residue" evidence="11">
    <location>
        <position position="388"/>
    </location>
</feature>
<dbReference type="Gene3D" id="3.10.180.10">
    <property type="entry name" value="2,3-Dihydroxybiphenyl 1,2-Dioxygenase, domain 1"/>
    <property type="match status" value="2"/>
</dbReference>
<dbReference type="Proteomes" id="UP000582182">
    <property type="component" value="Unassembled WGS sequence"/>
</dbReference>
<comment type="function">
    <text evidence="8">Catalyzes the conversion of 4-hydroxyphenylpyruvic acid to homogentisic acid, one of the steps in tyrosine catabolism.</text>
</comment>
<dbReference type="PROSITE" id="PS51819">
    <property type="entry name" value="VOC"/>
    <property type="match status" value="2"/>
</dbReference>
<dbReference type="InterPro" id="IPR037523">
    <property type="entry name" value="VOC_core"/>
</dbReference>
<evidence type="ECO:0000256" key="8">
    <source>
        <dbReference type="ARBA" id="ARBA00033727"/>
    </source>
</evidence>
<feature type="domain" description="VOC" evidence="10">
    <location>
        <begin position="171"/>
        <end position="322"/>
    </location>
</feature>
<evidence type="ECO:0000256" key="3">
    <source>
        <dbReference type="ARBA" id="ARBA00018452"/>
    </source>
</evidence>
<reference evidence="11 12" key="1">
    <citation type="submission" date="2019-09" db="EMBL/GenBank/DDBJ databases">
        <title>Bird 10,000 Genomes (B10K) Project - Family phase.</title>
        <authorList>
            <person name="Zhang G."/>
        </authorList>
    </citation>
    <scope>NUCLEOTIDE SEQUENCE [LARGE SCALE GENOMIC DNA]</scope>
    <source>
        <strain evidence="11">B10K-DU-029-46</strain>
    </source>
</reference>
<dbReference type="InterPro" id="IPR029068">
    <property type="entry name" value="Glyas_Bleomycin-R_OHBP_Dase"/>
</dbReference>
<keyword evidence="6" id="KW-0408">Iron</keyword>
<gene>
    <name evidence="11" type="primary">Hpdl</name>
    <name evidence="11" type="ORF">TURVEL_R13443</name>
</gene>
<evidence type="ECO:0000313" key="12">
    <source>
        <dbReference type="Proteomes" id="UP000582182"/>
    </source>
</evidence>
<dbReference type="GO" id="GO:0009072">
    <property type="term" value="P:aromatic amino acid metabolic process"/>
    <property type="evidence" value="ECO:0007669"/>
    <property type="project" value="InterPro"/>
</dbReference>
<evidence type="ECO:0000256" key="5">
    <source>
        <dbReference type="ARBA" id="ARBA00022737"/>
    </source>
</evidence>
<comment type="similarity">
    <text evidence="2">Belongs to the 4HPPD family.</text>
</comment>
<evidence type="ECO:0000256" key="1">
    <source>
        <dbReference type="ARBA" id="ARBA00001962"/>
    </source>
</evidence>
<dbReference type="SUPFAM" id="SSF54593">
    <property type="entry name" value="Glyoxalase/Bleomycin resistance protein/Dihydroxybiphenyl dioxygenase"/>
    <property type="match status" value="1"/>
</dbReference>
<evidence type="ECO:0000256" key="2">
    <source>
        <dbReference type="ARBA" id="ARBA00005877"/>
    </source>
</evidence>
<comment type="catalytic activity">
    <reaction evidence="9">
        <text>3-(4-hydroxyphenyl)pyruvate + O2 = homogentisate + CO2</text>
        <dbReference type="Rhea" id="RHEA:16189"/>
        <dbReference type="ChEBI" id="CHEBI:15379"/>
        <dbReference type="ChEBI" id="CHEBI:16169"/>
        <dbReference type="ChEBI" id="CHEBI:16526"/>
        <dbReference type="ChEBI" id="CHEBI:36242"/>
        <dbReference type="EC" id="1.13.11.27"/>
    </reaction>
    <physiologicalReaction direction="left-to-right" evidence="9">
        <dbReference type="Rhea" id="RHEA:16190"/>
    </physiologicalReaction>
</comment>
<sequence length="388" mass="42643">MAASLSRPCFISLHLPYRKGWVQDLATTFRFQPVAIRETRRVRQVALQRGSAIFLLNQRLAPGPPSTSSHDFLYDVDPQPTLGTASNICFEVEDVPGLCRQLQKWGCSIPVPPTEVEGDGGSVTYGVVSSMVGNISHTLLDRSRYRGPFLPGFQPIRGVSSAAKDGIEITHFDHITYVCPRGGAHLALDWYQRCFGFRRFLLNPQENPAEGYVLGGQGMGMLLLALQGPQPASAHGCKLILAESLSTDGPNQVDTFLEQHSGAGIQHVGLCTTNILSTTRVLQQQGARFFMPPNTYYSQPGKAQEIQEAGQDPNLLAELGILLDTTVPGDKGTGTTSQEYLMQIFTRPIFSEETFFLELIDRRGAPGFGEGNIRALWKAVQVYMDQQQ</sequence>
<keyword evidence="12" id="KW-1185">Reference proteome</keyword>
<keyword evidence="5" id="KW-0677">Repeat</keyword>
<evidence type="ECO:0000256" key="6">
    <source>
        <dbReference type="ARBA" id="ARBA00023004"/>
    </source>
</evidence>
<evidence type="ECO:0000256" key="9">
    <source>
        <dbReference type="ARBA" id="ARBA00048047"/>
    </source>
</evidence>
<dbReference type="GO" id="GO:0003868">
    <property type="term" value="F:4-hydroxyphenylpyruvate dioxygenase activity"/>
    <property type="evidence" value="ECO:0007669"/>
    <property type="project" value="UniProtKB-EC"/>
</dbReference>
<dbReference type="CDD" id="cd07250">
    <property type="entry name" value="HPPD_C_like"/>
    <property type="match status" value="1"/>
</dbReference>
<evidence type="ECO:0000256" key="7">
    <source>
        <dbReference type="ARBA" id="ARBA00029786"/>
    </source>
</evidence>
<dbReference type="Pfam" id="PF00903">
    <property type="entry name" value="Glyoxalase"/>
    <property type="match status" value="1"/>
</dbReference>
<name>A0A7L3LYX2_9CHAR</name>
<dbReference type="GO" id="GO:0046872">
    <property type="term" value="F:metal ion binding"/>
    <property type="evidence" value="ECO:0007669"/>
    <property type="project" value="UniProtKB-KW"/>
</dbReference>
<evidence type="ECO:0000259" key="10">
    <source>
        <dbReference type="PROSITE" id="PS51819"/>
    </source>
</evidence>
<dbReference type="PANTHER" id="PTHR11959:SF10">
    <property type="entry name" value="4-HYDROXYPHENYLPYRUVATE DIOXYGENASE-LIKE PROTEIN"/>
    <property type="match status" value="1"/>
</dbReference>
<dbReference type="InterPro" id="IPR004360">
    <property type="entry name" value="Glyas_Fos-R_dOase_dom"/>
</dbReference>
<dbReference type="EMBL" id="VZTY01031167">
    <property type="protein sequence ID" value="NXU58148.1"/>
    <property type="molecule type" value="Genomic_DNA"/>
</dbReference>
<proteinExistence type="inferred from homology"/>
<keyword evidence="4" id="KW-0479">Metal-binding</keyword>
<evidence type="ECO:0000256" key="4">
    <source>
        <dbReference type="ARBA" id="ARBA00022723"/>
    </source>
</evidence>
<feature type="non-terminal residue" evidence="11">
    <location>
        <position position="1"/>
    </location>
</feature>
<comment type="cofactor">
    <cofactor evidence="1">
        <name>Fe cation</name>
        <dbReference type="ChEBI" id="CHEBI:24875"/>
    </cofactor>
</comment>
<accession>A0A7L3LYX2</accession>
<evidence type="ECO:0000313" key="11">
    <source>
        <dbReference type="EMBL" id="NXU58148.1"/>
    </source>
</evidence>